<dbReference type="InterPro" id="IPR025715">
    <property type="entry name" value="FoP_C"/>
</dbReference>
<dbReference type="GO" id="GO:0003729">
    <property type="term" value="F:mRNA binding"/>
    <property type="evidence" value="ECO:0007669"/>
    <property type="project" value="TreeGrafter"/>
</dbReference>
<dbReference type="SMART" id="SM01218">
    <property type="entry name" value="FoP_duplication"/>
    <property type="match status" value="1"/>
</dbReference>
<protein>
    <recommendedName>
        <fullName evidence="4">RRM domain-containing protein</fullName>
    </recommendedName>
</protein>
<dbReference type="EMBL" id="SWFT01000121">
    <property type="protein sequence ID" value="KAA8899669.1"/>
    <property type="molecule type" value="Genomic_DNA"/>
</dbReference>
<comment type="caution">
    <text evidence="5">The sequence shown here is derived from an EMBL/GenBank/DDBJ whole genome shotgun (WGS) entry which is preliminary data.</text>
</comment>
<evidence type="ECO:0000313" key="5">
    <source>
        <dbReference type="EMBL" id="KAA8899669.1"/>
    </source>
</evidence>
<feature type="region of interest" description="Disordered" evidence="3">
    <location>
        <begin position="1"/>
        <end position="53"/>
    </location>
</feature>
<feature type="compositionally biased region" description="Basic and acidic residues" evidence="3">
    <location>
        <begin position="1"/>
        <end position="10"/>
    </location>
</feature>
<keyword evidence="6" id="KW-1185">Reference proteome</keyword>
<evidence type="ECO:0000259" key="4">
    <source>
        <dbReference type="PROSITE" id="PS50102"/>
    </source>
</evidence>
<dbReference type="Pfam" id="PF13865">
    <property type="entry name" value="FoP_duplication"/>
    <property type="match status" value="1"/>
</dbReference>
<gene>
    <name evidence="5" type="ORF">DIURU_004152</name>
</gene>
<name>A0A642UQ60_DIURU</name>
<dbReference type="PANTHER" id="PTHR19965">
    <property type="entry name" value="RNA AND EXPORT FACTOR BINDING PROTEIN"/>
    <property type="match status" value="1"/>
</dbReference>
<organism evidence="5 6">
    <name type="scientific">Diutina rugosa</name>
    <name type="common">Yeast</name>
    <name type="synonym">Candida rugosa</name>
    <dbReference type="NCBI Taxonomy" id="5481"/>
    <lineage>
        <taxon>Eukaryota</taxon>
        <taxon>Fungi</taxon>
        <taxon>Dikarya</taxon>
        <taxon>Ascomycota</taxon>
        <taxon>Saccharomycotina</taxon>
        <taxon>Pichiomycetes</taxon>
        <taxon>Debaryomycetaceae</taxon>
        <taxon>Diutina</taxon>
    </lineage>
</organism>
<dbReference type="PANTHER" id="PTHR19965:SF82">
    <property type="entry name" value="THO COMPLEX SUBUNIT 4"/>
    <property type="match status" value="1"/>
</dbReference>
<evidence type="ECO:0000256" key="2">
    <source>
        <dbReference type="PROSITE-ProRule" id="PRU00176"/>
    </source>
</evidence>
<dbReference type="SUPFAM" id="SSF54928">
    <property type="entry name" value="RNA-binding domain, RBD"/>
    <property type="match status" value="1"/>
</dbReference>
<evidence type="ECO:0000313" key="6">
    <source>
        <dbReference type="Proteomes" id="UP000449547"/>
    </source>
</evidence>
<dbReference type="InterPro" id="IPR012677">
    <property type="entry name" value="Nucleotide-bd_a/b_plait_sf"/>
</dbReference>
<feature type="domain" description="RRM" evidence="4">
    <location>
        <begin position="66"/>
        <end position="141"/>
    </location>
</feature>
<dbReference type="SMART" id="SM00360">
    <property type="entry name" value="RRM"/>
    <property type="match status" value="1"/>
</dbReference>
<sequence length="212" mass="23506">MGDVLEKSLDEIIGENNKPSRPPKKLAGKSLRGQGDKLRRGQGRTRSPPVNKGVPHEINRLCHGRPVLRVKNIHPDLNGEDLSNLFGEISPVDFVKFDAVDDTVAYVCFQSDNKRSNGRAVEKYDGRKAMGRVITVEVPGASLMERIGGGAGGNRPTHRSREATPAGGDRAKKPRQRRERRERRQRPESKSAEALDDELSAYMAQGEKMETD</sequence>
<dbReference type="Pfam" id="PF00076">
    <property type="entry name" value="RRM_1"/>
    <property type="match status" value="1"/>
</dbReference>
<feature type="compositionally biased region" description="Basic residues" evidence="3">
    <location>
        <begin position="172"/>
        <end position="184"/>
    </location>
</feature>
<dbReference type="VEuPathDB" id="FungiDB:DIURU_004152"/>
<accession>A0A642UQ60</accession>
<dbReference type="PROSITE" id="PS50102">
    <property type="entry name" value="RRM"/>
    <property type="match status" value="1"/>
</dbReference>
<dbReference type="GO" id="GO:0005634">
    <property type="term" value="C:nucleus"/>
    <property type="evidence" value="ECO:0007669"/>
    <property type="project" value="TreeGrafter"/>
</dbReference>
<evidence type="ECO:0000256" key="1">
    <source>
        <dbReference type="ARBA" id="ARBA00022884"/>
    </source>
</evidence>
<dbReference type="InterPro" id="IPR035979">
    <property type="entry name" value="RBD_domain_sf"/>
</dbReference>
<evidence type="ECO:0000256" key="3">
    <source>
        <dbReference type="SAM" id="MobiDB-lite"/>
    </source>
</evidence>
<dbReference type="Gene3D" id="3.30.70.330">
    <property type="match status" value="1"/>
</dbReference>
<keyword evidence="1 2" id="KW-0694">RNA-binding</keyword>
<feature type="region of interest" description="Disordered" evidence="3">
    <location>
        <begin position="144"/>
        <end position="212"/>
    </location>
</feature>
<dbReference type="OrthoDB" id="5382468at2759"/>
<reference evidence="5 6" key="1">
    <citation type="submission" date="2019-07" db="EMBL/GenBank/DDBJ databases">
        <title>Genome assembly of two rare yeast pathogens: Diutina rugosa and Trichomonascus ciferrii.</title>
        <authorList>
            <person name="Mixao V."/>
            <person name="Saus E."/>
            <person name="Hansen A."/>
            <person name="Lass-Flor C."/>
            <person name="Gabaldon T."/>
        </authorList>
    </citation>
    <scope>NUCLEOTIDE SEQUENCE [LARGE SCALE GENOMIC DNA]</scope>
    <source>
        <strain evidence="5 6">CBS 613</strain>
    </source>
</reference>
<dbReference type="AlphaFoldDB" id="A0A642UQ60"/>
<dbReference type="OMA" id="DTRNINH"/>
<dbReference type="InterPro" id="IPR051229">
    <property type="entry name" value="ALYREF_mRNA_export"/>
</dbReference>
<dbReference type="RefSeq" id="XP_034011015.1">
    <property type="nucleotide sequence ID" value="XM_034156994.1"/>
</dbReference>
<dbReference type="GeneID" id="54782803"/>
<dbReference type="InterPro" id="IPR000504">
    <property type="entry name" value="RRM_dom"/>
</dbReference>
<proteinExistence type="predicted"/>
<dbReference type="Proteomes" id="UP000449547">
    <property type="component" value="Unassembled WGS sequence"/>
</dbReference>